<accession>A0A154PSP0</accession>
<dbReference type="EMBL" id="KQ435054">
    <property type="protein sequence ID" value="KZC14278.1"/>
    <property type="molecule type" value="Genomic_DNA"/>
</dbReference>
<keyword evidence="2" id="KW-1185">Reference proteome</keyword>
<proteinExistence type="predicted"/>
<dbReference type="AlphaFoldDB" id="A0A154PSP0"/>
<organism evidence="1 2">
    <name type="scientific">Dufourea novaeangliae</name>
    <name type="common">Sweat bee</name>
    <dbReference type="NCBI Taxonomy" id="178035"/>
    <lineage>
        <taxon>Eukaryota</taxon>
        <taxon>Metazoa</taxon>
        <taxon>Ecdysozoa</taxon>
        <taxon>Arthropoda</taxon>
        <taxon>Hexapoda</taxon>
        <taxon>Insecta</taxon>
        <taxon>Pterygota</taxon>
        <taxon>Neoptera</taxon>
        <taxon>Endopterygota</taxon>
        <taxon>Hymenoptera</taxon>
        <taxon>Apocrita</taxon>
        <taxon>Aculeata</taxon>
        <taxon>Apoidea</taxon>
        <taxon>Anthophila</taxon>
        <taxon>Halictidae</taxon>
        <taxon>Rophitinae</taxon>
        <taxon>Dufourea</taxon>
    </lineage>
</organism>
<dbReference type="Proteomes" id="UP000076502">
    <property type="component" value="Unassembled WGS sequence"/>
</dbReference>
<gene>
    <name evidence="1" type="ORF">WN55_06727</name>
</gene>
<evidence type="ECO:0000313" key="2">
    <source>
        <dbReference type="Proteomes" id="UP000076502"/>
    </source>
</evidence>
<evidence type="ECO:0000313" key="1">
    <source>
        <dbReference type="EMBL" id="KZC14278.1"/>
    </source>
</evidence>
<sequence length="63" mass="6901">MCEKCQGIPIRKYVVTFPASRRLHRSPRLPATCPCGQYARAGSVAHHCISATTRSSLTEVRSG</sequence>
<name>A0A154PSP0_DUFNO</name>
<protein>
    <submittedName>
        <fullName evidence="1">Uncharacterized protein</fullName>
    </submittedName>
</protein>
<reference evidence="1 2" key="1">
    <citation type="submission" date="2015-07" db="EMBL/GenBank/DDBJ databases">
        <title>The genome of Dufourea novaeangliae.</title>
        <authorList>
            <person name="Pan H."/>
            <person name="Kapheim K."/>
        </authorList>
    </citation>
    <scope>NUCLEOTIDE SEQUENCE [LARGE SCALE GENOMIC DNA]</scope>
    <source>
        <strain evidence="1">0120121106</strain>
        <tissue evidence="1">Whole body</tissue>
    </source>
</reference>